<organism evidence="2 3">
    <name type="scientific">Cellulomonas bogoriensis 69B4 = DSM 16987</name>
    <dbReference type="NCBI Taxonomy" id="1386082"/>
    <lineage>
        <taxon>Bacteria</taxon>
        <taxon>Bacillati</taxon>
        <taxon>Actinomycetota</taxon>
        <taxon>Actinomycetes</taxon>
        <taxon>Micrococcales</taxon>
        <taxon>Cellulomonadaceae</taxon>
        <taxon>Cellulomonas</taxon>
    </lineage>
</organism>
<sequence>MASMAAPLRAPLTRSQARRIALRAQGLDGPPVDGGPSVTSRHLARTVGRTGLLQIDSVNVLARAHLVPLYSRLGAYDVAALDRLTAAPSRRLLEAWAHEASFVPPSVYALLAWRRRAWARRRLVLRDVDLEASGAVARVRDLVDSDGPLTSRQVHAALGPPGGDRRGSTGWWEWSTAKAVLEWLFATGELAVARRTPSFERVYDLAGRVLPQAARAEPDAQTAVHELVRLAARAHGLGTVRCFADYFRLAGTGTRRWVREAVAALVADGELEPVDVAGWDREVYLDSRAVVPRRAQGRTFLSPFDPVVFERRRLSELFGTEYRIEIYTPAHLRVHGYYCLPLLLGEELVARVDLRLDRPTGVLQVRSAHPEPGVSAGAGEVTGALVAELGRLAGWLGAGEVAVDVGAGGALAHPVRRALTAGGGGGVRSGSAVTITAGPGLAYDGRRSVSTAPSGAPGPVDPSPSGAGL</sequence>
<name>A0A0A0BYP1_9CELL</name>
<evidence type="ECO:0000256" key="1">
    <source>
        <dbReference type="SAM" id="MobiDB-lite"/>
    </source>
</evidence>
<evidence type="ECO:0008006" key="4">
    <source>
        <dbReference type="Google" id="ProtNLM"/>
    </source>
</evidence>
<evidence type="ECO:0000313" key="2">
    <source>
        <dbReference type="EMBL" id="KGM13528.1"/>
    </source>
</evidence>
<accession>A0A0A0BYP1</accession>
<dbReference type="Proteomes" id="UP000054314">
    <property type="component" value="Unassembled WGS sequence"/>
</dbReference>
<dbReference type="PANTHER" id="PTHR30528:SF0">
    <property type="entry name" value="CYTOPLASMIC PROTEIN"/>
    <property type="match status" value="1"/>
</dbReference>
<feature type="region of interest" description="Disordered" evidence="1">
    <location>
        <begin position="438"/>
        <end position="469"/>
    </location>
</feature>
<protein>
    <recommendedName>
        <fullName evidence="4">Cytoplasmic protein</fullName>
    </recommendedName>
</protein>
<dbReference type="PANTHER" id="PTHR30528">
    <property type="entry name" value="CYTOPLASMIC PROTEIN"/>
    <property type="match status" value="1"/>
</dbReference>
<keyword evidence="3" id="KW-1185">Reference proteome</keyword>
<comment type="caution">
    <text evidence="2">The sequence shown here is derived from an EMBL/GenBank/DDBJ whole genome shotgun (WGS) entry which is preliminary data.</text>
</comment>
<dbReference type="AlphaFoldDB" id="A0A0A0BYP1"/>
<dbReference type="OrthoDB" id="9787207at2"/>
<dbReference type="Pfam" id="PF06224">
    <property type="entry name" value="AlkZ-like"/>
    <property type="match status" value="1"/>
</dbReference>
<dbReference type="InterPro" id="IPR009351">
    <property type="entry name" value="AlkZ-like"/>
</dbReference>
<dbReference type="EMBL" id="AXCZ01000038">
    <property type="protein sequence ID" value="KGM13528.1"/>
    <property type="molecule type" value="Genomic_DNA"/>
</dbReference>
<reference evidence="2 3" key="1">
    <citation type="submission" date="2013-08" db="EMBL/GenBank/DDBJ databases">
        <title>Genome sequencing of Cellulomonas bogoriensis 69B4.</title>
        <authorList>
            <person name="Chen F."/>
            <person name="Li Y."/>
            <person name="Wang G."/>
        </authorList>
    </citation>
    <scope>NUCLEOTIDE SEQUENCE [LARGE SCALE GENOMIC DNA]</scope>
    <source>
        <strain evidence="2 3">69B4</strain>
    </source>
</reference>
<proteinExistence type="predicted"/>
<gene>
    <name evidence="2" type="ORF">N869_13455</name>
</gene>
<evidence type="ECO:0000313" key="3">
    <source>
        <dbReference type="Proteomes" id="UP000054314"/>
    </source>
</evidence>